<keyword evidence="8 16" id="KW-1278">Translocase</keyword>
<evidence type="ECO:0000256" key="14">
    <source>
        <dbReference type="ARBA" id="ARBA00023136"/>
    </source>
</evidence>
<keyword evidence="11 16" id="KW-0915">Sodium</keyword>
<dbReference type="InterPro" id="IPR007329">
    <property type="entry name" value="FMN-bd"/>
</dbReference>
<keyword evidence="10 16" id="KW-0520">NAD</keyword>
<dbReference type="PANTHER" id="PTHR37838:SF1">
    <property type="entry name" value="NA(+)-TRANSLOCATING NADH-QUINONE REDUCTASE SUBUNIT C"/>
    <property type="match status" value="1"/>
</dbReference>
<sequence>MPNENEAKPVGKMNFLALSNDSTLKTFIMATLVCLVCAVFVSISAVALKPLQELNKELDKKKNILQVAGLYEQGDDIEAAFSKIDIKLVDLSTGEYVTDMDPATYDVRRAAKDPNLNVTIPKSDDLANIRMRPKYMPVYQVKEGDAVKQLILPINGYGLWSTLYGFLAVENDGQTIVGLSYYEHAETPGLGGEVDNPKWKKIWDGKKIYGPEGDVAIKVIKGTVVPSAPKAEYQVDGLAGATLTSRGVSNMLKYWMGAEGYQQYLNKVQENGA</sequence>
<reference evidence="19 20" key="1">
    <citation type="journal article" date="2013" name="Genome Announc.">
        <title>Genome Sequence of the Pyrene- and Fluoranthene-Degrading Bacterium Cycloclasticus sp. Strain PY97M.</title>
        <authorList>
            <person name="Cui Z."/>
            <person name="Xu G."/>
            <person name="Li Q."/>
            <person name="Gao W."/>
            <person name="Zheng L."/>
        </authorList>
    </citation>
    <scope>NUCLEOTIDE SEQUENCE [LARGE SCALE GENOMIC DNA]</scope>
    <source>
        <strain evidence="19 20">PY97M</strain>
    </source>
</reference>
<dbReference type="NCBIfam" id="TIGR01938">
    <property type="entry name" value="nqrC"/>
    <property type="match status" value="1"/>
</dbReference>
<evidence type="ECO:0000256" key="10">
    <source>
        <dbReference type="ARBA" id="ARBA00023027"/>
    </source>
</evidence>
<dbReference type="GO" id="GO:0006814">
    <property type="term" value="P:sodium ion transport"/>
    <property type="evidence" value="ECO:0007669"/>
    <property type="project" value="UniProtKB-UniRule"/>
</dbReference>
<name>A0AB33Z4J0_9GAMM</name>
<dbReference type="NCBIfam" id="NF003749">
    <property type="entry name" value="PRK05346.1-5"/>
    <property type="match status" value="1"/>
</dbReference>
<evidence type="ECO:0000256" key="5">
    <source>
        <dbReference type="ARBA" id="ARBA00022630"/>
    </source>
</evidence>
<organism evidence="19 20">
    <name type="scientific">Cycloclasticus pugetii</name>
    <dbReference type="NCBI Taxonomy" id="34068"/>
    <lineage>
        <taxon>Bacteria</taxon>
        <taxon>Pseudomonadati</taxon>
        <taxon>Pseudomonadota</taxon>
        <taxon>Gammaproteobacteria</taxon>
        <taxon>Thiotrichales</taxon>
        <taxon>Piscirickettsiaceae</taxon>
        <taxon>Cycloclasticus</taxon>
    </lineage>
</organism>
<keyword evidence="7 16" id="KW-0812">Transmembrane</keyword>
<comment type="subcellular location">
    <subcellularLocation>
        <location evidence="16">Cell membrane</location>
        <topology evidence="16">Single-pass membrane protein</topology>
    </subcellularLocation>
</comment>
<comment type="catalytic activity">
    <reaction evidence="16 17">
        <text>a ubiquinone + n Na(+)(in) + NADH + H(+) = a ubiquinol + n Na(+)(out) + NAD(+)</text>
        <dbReference type="Rhea" id="RHEA:47748"/>
        <dbReference type="Rhea" id="RHEA-COMP:9565"/>
        <dbReference type="Rhea" id="RHEA-COMP:9566"/>
        <dbReference type="ChEBI" id="CHEBI:15378"/>
        <dbReference type="ChEBI" id="CHEBI:16389"/>
        <dbReference type="ChEBI" id="CHEBI:17976"/>
        <dbReference type="ChEBI" id="CHEBI:29101"/>
        <dbReference type="ChEBI" id="CHEBI:57540"/>
        <dbReference type="ChEBI" id="CHEBI:57945"/>
        <dbReference type="EC" id="7.2.1.1"/>
    </reaction>
</comment>
<evidence type="ECO:0000313" key="19">
    <source>
        <dbReference type="EMBL" id="EPD14295.1"/>
    </source>
</evidence>
<dbReference type="AlphaFoldDB" id="A0AB33Z4J0"/>
<comment type="caution">
    <text evidence="19">The sequence shown here is derived from an EMBL/GenBank/DDBJ whole genome shotgun (WGS) entry which is preliminary data.</text>
</comment>
<dbReference type="EC" id="7.2.1.1" evidence="16 17"/>
<keyword evidence="6 16" id="KW-0288">FMN</keyword>
<dbReference type="Proteomes" id="UP000015462">
    <property type="component" value="Unassembled WGS sequence"/>
</dbReference>
<evidence type="ECO:0000256" key="3">
    <source>
        <dbReference type="ARBA" id="ARBA00022519"/>
    </source>
</evidence>
<keyword evidence="20" id="KW-1185">Reference proteome</keyword>
<dbReference type="EMBL" id="ASHL01000001">
    <property type="protein sequence ID" value="EPD14295.1"/>
    <property type="molecule type" value="Genomic_DNA"/>
</dbReference>
<keyword evidence="13 16" id="KW-0830">Ubiquinone</keyword>
<comment type="function">
    <text evidence="16">NQR complex catalyzes the reduction of ubiquinone-1 to ubiquinol by two successive reactions, coupled with the transport of Na(+) ions from the cytoplasm to the periplasm. NqrA to NqrE are probably involved in the second step, the conversion of ubisemiquinone to ubiquinol.</text>
</comment>
<keyword evidence="4 16" id="KW-0597">Phosphoprotein</keyword>
<evidence type="ECO:0000256" key="9">
    <source>
        <dbReference type="ARBA" id="ARBA00022989"/>
    </source>
</evidence>
<dbReference type="RefSeq" id="WP_015005337.1">
    <property type="nucleotide sequence ID" value="NZ_FQZJ01000002.1"/>
</dbReference>
<protein>
    <recommendedName>
        <fullName evidence="16 17">Na(+)-translocating NADH-quinone reductase subunit C</fullName>
        <shortName evidence="16 17">Na(+)-NQR subunit C</shortName>
        <shortName evidence="16 17">Na(+)-translocating NQR subunit C</shortName>
        <ecNumber evidence="16 17">7.2.1.1</ecNumber>
    </recommendedName>
    <alternativeName>
        <fullName evidence="16 17">NQR complex subunit C</fullName>
    </alternativeName>
    <alternativeName>
        <fullName evidence="16 17">NQR-1 subunit C</fullName>
    </alternativeName>
</protein>
<keyword evidence="15 16" id="KW-0739">Sodium transport</keyword>
<evidence type="ECO:0000256" key="15">
    <source>
        <dbReference type="ARBA" id="ARBA00023201"/>
    </source>
</evidence>
<evidence type="ECO:0000256" key="11">
    <source>
        <dbReference type="ARBA" id="ARBA00023053"/>
    </source>
</evidence>
<keyword evidence="2 16" id="KW-1003">Cell membrane</keyword>
<evidence type="ECO:0000256" key="4">
    <source>
        <dbReference type="ARBA" id="ARBA00022553"/>
    </source>
</evidence>
<dbReference type="InterPro" id="IPR010204">
    <property type="entry name" value="NqrC"/>
</dbReference>
<comment type="caution">
    <text evidence="16">Lacks conserved residue(s) required for the propagation of feature annotation.</text>
</comment>
<keyword evidence="9 16" id="KW-1133">Transmembrane helix</keyword>
<keyword evidence="5 16" id="KW-0285">Flavoprotein</keyword>
<gene>
    <name evidence="16" type="primary">nqrC</name>
    <name evidence="19" type="ORF">L196_02320</name>
</gene>
<evidence type="ECO:0000256" key="12">
    <source>
        <dbReference type="ARBA" id="ARBA00023065"/>
    </source>
</evidence>
<accession>A0AB33Z4J0</accession>
<evidence type="ECO:0000256" key="16">
    <source>
        <dbReference type="HAMAP-Rule" id="MF_00427"/>
    </source>
</evidence>
<keyword evidence="12 16" id="KW-0406">Ion transport</keyword>
<feature type="domain" description="FMN-binding" evidence="18">
    <location>
        <begin position="158"/>
        <end position="259"/>
    </location>
</feature>
<proteinExistence type="inferred from homology"/>
<evidence type="ECO:0000256" key="8">
    <source>
        <dbReference type="ARBA" id="ARBA00022967"/>
    </source>
</evidence>
<dbReference type="PANTHER" id="PTHR37838">
    <property type="entry name" value="NA(+)-TRANSLOCATING NADH-QUINONE REDUCTASE SUBUNIT C"/>
    <property type="match status" value="1"/>
</dbReference>
<evidence type="ECO:0000256" key="2">
    <source>
        <dbReference type="ARBA" id="ARBA00022475"/>
    </source>
</evidence>
<comment type="cofactor">
    <cofactor evidence="16 17">
        <name>FMN</name>
        <dbReference type="ChEBI" id="CHEBI:58210"/>
    </cofactor>
</comment>
<dbReference type="GO" id="GO:0005886">
    <property type="term" value="C:plasma membrane"/>
    <property type="evidence" value="ECO:0007669"/>
    <property type="project" value="UniProtKB-SubCell"/>
</dbReference>
<evidence type="ECO:0000259" key="18">
    <source>
        <dbReference type="SMART" id="SM00900"/>
    </source>
</evidence>
<evidence type="ECO:0000256" key="13">
    <source>
        <dbReference type="ARBA" id="ARBA00023075"/>
    </source>
</evidence>
<evidence type="ECO:0000256" key="6">
    <source>
        <dbReference type="ARBA" id="ARBA00022643"/>
    </source>
</evidence>
<dbReference type="SMART" id="SM00900">
    <property type="entry name" value="FMN_bind"/>
    <property type="match status" value="1"/>
</dbReference>
<feature type="transmembrane region" description="Helical" evidence="16">
    <location>
        <begin position="27"/>
        <end position="48"/>
    </location>
</feature>
<dbReference type="GO" id="GO:0016655">
    <property type="term" value="F:oxidoreductase activity, acting on NAD(P)H, quinone or similar compound as acceptor"/>
    <property type="evidence" value="ECO:0007669"/>
    <property type="project" value="UniProtKB-UniRule"/>
</dbReference>
<feature type="modified residue" description="FMN phosphoryl threonine" evidence="16">
    <location>
        <position position="242"/>
    </location>
</feature>
<evidence type="ECO:0000313" key="20">
    <source>
        <dbReference type="Proteomes" id="UP000015462"/>
    </source>
</evidence>
<comment type="similarity">
    <text evidence="16 17">Belongs to the NqrC family.</text>
</comment>
<keyword evidence="14 16" id="KW-0472">Membrane</keyword>
<keyword evidence="1 16" id="KW-0813">Transport</keyword>
<dbReference type="HAMAP" id="MF_00427">
    <property type="entry name" value="NqrC"/>
    <property type="match status" value="1"/>
</dbReference>
<dbReference type="PIRSF" id="PIRSF009437">
    <property type="entry name" value="NQR-1_subunit_C"/>
    <property type="match status" value="1"/>
</dbReference>
<dbReference type="GO" id="GO:0010181">
    <property type="term" value="F:FMN binding"/>
    <property type="evidence" value="ECO:0007669"/>
    <property type="project" value="UniProtKB-UniRule"/>
</dbReference>
<comment type="subunit">
    <text evidence="16 17">Composed of six subunits; NqrA, NqrB, NqrC, NqrD, NqrE and NqrF.</text>
</comment>
<evidence type="ECO:0000256" key="17">
    <source>
        <dbReference type="PIRNR" id="PIRNR009437"/>
    </source>
</evidence>
<keyword evidence="3" id="KW-0997">Cell inner membrane</keyword>
<evidence type="ECO:0000256" key="7">
    <source>
        <dbReference type="ARBA" id="ARBA00022692"/>
    </source>
</evidence>
<evidence type="ECO:0000256" key="1">
    <source>
        <dbReference type="ARBA" id="ARBA00022448"/>
    </source>
</evidence>
<dbReference type="Pfam" id="PF04205">
    <property type="entry name" value="FMN_bind"/>
    <property type="match status" value="1"/>
</dbReference>